<comment type="caution">
    <text evidence="1">The sequence shown here is derived from an EMBL/GenBank/DDBJ whole genome shotgun (WGS) entry which is preliminary data.</text>
</comment>
<protein>
    <submittedName>
        <fullName evidence="1">Uncharacterized protein</fullName>
    </submittedName>
</protein>
<gene>
    <name evidence="1" type="ORF">BU112_06975</name>
</gene>
<dbReference type="RefSeq" id="WP_119584953.1">
    <property type="nucleotide sequence ID" value="NZ_JAWVBH010000001.1"/>
</dbReference>
<evidence type="ECO:0000313" key="2">
    <source>
        <dbReference type="Proteomes" id="UP000286317"/>
    </source>
</evidence>
<sequence length="146" mass="17289">MQYTKYLPRKWHIIASTFKMWTSGKKTNPSITYSIIQSHPLRILDKVTYQTRNKSKSIVGYDTLDNDQFNWRGKGILKPFSSKWKIIYIDKDVLIIKFSSTLVTQPGMDILLRNKQNADSYKIQLLNHPEKFNLNAKTIQKFKWLF</sequence>
<dbReference type="AlphaFoldDB" id="A0A418IFQ5"/>
<organism evidence="1 2">
    <name type="scientific">Staphylococcus shinii</name>
    <dbReference type="NCBI Taxonomy" id="2912228"/>
    <lineage>
        <taxon>Bacteria</taxon>
        <taxon>Bacillati</taxon>
        <taxon>Bacillota</taxon>
        <taxon>Bacilli</taxon>
        <taxon>Bacillales</taxon>
        <taxon>Staphylococcaceae</taxon>
        <taxon>Staphylococcus</taxon>
    </lineage>
</organism>
<evidence type="ECO:0000313" key="1">
    <source>
        <dbReference type="EMBL" id="RIN01066.1"/>
    </source>
</evidence>
<dbReference type="OrthoDB" id="951812at2"/>
<name>A0A418IFQ5_9STAP</name>
<accession>A0A418IFQ5</accession>
<dbReference type="EMBL" id="QXUF01000039">
    <property type="protein sequence ID" value="RIN01066.1"/>
    <property type="molecule type" value="Genomic_DNA"/>
</dbReference>
<proteinExistence type="predicted"/>
<dbReference type="Proteomes" id="UP000286317">
    <property type="component" value="Unassembled WGS sequence"/>
</dbReference>
<keyword evidence="2" id="KW-1185">Reference proteome</keyword>
<reference evidence="1 2" key="1">
    <citation type="journal article" date="2016" name="Front. Microbiol.">
        <title>Comprehensive Phylogenetic Analysis of Bovine Non-aureus Staphylococci Species Based on Whole-Genome Sequencing.</title>
        <authorList>
            <person name="Naushad S."/>
            <person name="Barkema H.W."/>
            <person name="Luby C."/>
            <person name="Condas L.A."/>
            <person name="Nobrega D.B."/>
            <person name="Carson D.A."/>
            <person name="De Buck J."/>
        </authorList>
    </citation>
    <scope>NUCLEOTIDE SEQUENCE [LARGE SCALE GENOMIC DNA]</scope>
    <source>
        <strain evidence="1 2">SNUC 4554</strain>
    </source>
</reference>